<dbReference type="Proteomes" id="UP000695000">
    <property type="component" value="Unplaced"/>
</dbReference>
<dbReference type="SUPFAM" id="SSF75304">
    <property type="entry name" value="Amidase signature (AS) enzymes"/>
    <property type="match status" value="1"/>
</dbReference>
<feature type="domain" description="Amidase" evidence="1">
    <location>
        <begin position="65"/>
        <end position="505"/>
    </location>
</feature>
<keyword evidence="3" id="KW-0378">Hydrolase</keyword>
<dbReference type="InterPro" id="IPR036928">
    <property type="entry name" value="AS_sf"/>
</dbReference>
<dbReference type="Gene3D" id="3.90.1300.10">
    <property type="entry name" value="Amidase signature (AS) domain"/>
    <property type="match status" value="1"/>
</dbReference>
<dbReference type="PANTHER" id="PTHR43372:SF4">
    <property type="entry name" value="FATTY-ACID AMIDE HYDROLASE 2"/>
    <property type="match status" value="1"/>
</dbReference>
<sequence>MGFAECIDIFLKMLFAAFDVFFRNMFRLIYGKTGKKMPAIKDLVLLESATSLAYKIRNGKLSSLDVTNSFIERIHETNKLLNCVVDNRFEDARKEAQAADDLIKSGSVSSESLAKEKPFLGVPFTTKDCIAVKDMLHTSGLYKRKDVKASEDAATIKLLRAAGAIPIALTNVSELCMWWESNNPVHGRTNNPYDSNRIVGGSSGGEGCIQAAAGSAFGIGSDIGGSIRMPCFFNGVFGHKPSKFVVSNEGQFPAAVNREQDSFLGIGPMVRRAEDLTPLLKVIAGKNAESLKLDEPVDLKKIKFFYQDCDTGSSFVSSVDPEIKECFSKIAVHLEKAHKIKAQKMELEKFAQSKDMWLYNMKAGPPGFDMQLGNLEKPINLNSELLKWFAGCSNHTFVALATALLENTGPGNGSETYRKYVLMRDHFRMEMKDMLGDDGVFIYPTHPTPAPYHNEPLFKPFNFSYTGIFNVLTLPATHIPMGLSKSGLPIGVQVVANDKNDRLCLAVARELEKAFGGWVPPQIDA</sequence>
<keyword evidence="2" id="KW-1185">Reference proteome</keyword>
<dbReference type="PIRSF" id="PIRSF001221">
    <property type="entry name" value="Amidase_fungi"/>
    <property type="match status" value="1"/>
</dbReference>
<evidence type="ECO:0000313" key="2">
    <source>
        <dbReference type="Proteomes" id="UP000695000"/>
    </source>
</evidence>
<evidence type="ECO:0000259" key="1">
    <source>
        <dbReference type="Pfam" id="PF01425"/>
    </source>
</evidence>
<dbReference type="GeneID" id="108567441"/>
<protein>
    <submittedName>
        <fullName evidence="3">Fatty-acid amide hydrolase 2</fullName>
    </submittedName>
</protein>
<evidence type="ECO:0000313" key="3">
    <source>
        <dbReference type="RefSeq" id="XP_017783410.1"/>
    </source>
</evidence>
<name>A0ABM1N9B0_NICVS</name>
<proteinExistence type="predicted"/>
<reference evidence="3" key="1">
    <citation type="submission" date="2025-08" db="UniProtKB">
        <authorList>
            <consortium name="RefSeq"/>
        </authorList>
    </citation>
    <scope>IDENTIFICATION</scope>
    <source>
        <tissue evidence="3">Whole Larva</tissue>
    </source>
</reference>
<dbReference type="InterPro" id="IPR052739">
    <property type="entry name" value="FAAH2"/>
</dbReference>
<dbReference type="Pfam" id="PF01425">
    <property type="entry name" value="Amidase"/>
    <property type="match status" value="1"/>
</dbReference>
<dbReference type="GO" id="GO:0016787">
    <property type="term" value="F:hydrolase activity"/>
    <property type="evidence" value="ECO:0007669"/>
    <property type="project" value="UniProtKB-KW"/>
</dbReference>
<dbReference type="RefSeq" id="XP_017783410.1">
    <property type="nucleotide sequence ID" value="XM_017927921.1"/>
</dbReference>
<organism evidence="2 3">
    <name type="scientific">Nicrophorus vespilloides</name>
    <name type="common">Boreal carrion beetle</name>
    <dbReference type="NCBI Taxonomy" id="110193"/>
    <lineage>
        <taxon>Eukaryota</taxon>
        <taxon>Metazoa</taxon>
        <taxon>Ecdysozoa</taxon>
        <taxon>Arthropoda</taxon>
        <taxon>Hexapoda</taxon>
        <taxon>Insecta</taxon>
        <taxon>Pterygota</taxon>
        <taxon>Neoptera</taxon>
        <taxon>Endopterygota</taxon>
        <taxon>Coleoptera</taxon>
        <taxon>Polyphaga</taxon>
        <taxon>Staphyliniformia</taxon>
        <taxon>Silphidae</taxon>
        <taxon>Nicrophorinae</taxon>
        <taxon>Nicrophorus</taxon>
    </lineage>
</organism>
<gene>
    <name evidence="3" type="primary">LOC108567441</name>
</gene>
<accession>A0ABM1N9B0</accession>
<dbReference type="PANTHER" id="PTHR43372">
    <property type="entry name" value="FATTY-ACID AMIDE HYDROLASE"/>
    <property type="match status" value="1"/>
</dbReference>
<dbReference type="InterPro" id="IPR023631">
    <property type="entry name" value="Amidase_dom"/>
</dbReference>